<dbReference type="PANTHER" id="PTHR33930:SF2">
    <property type="entry name" value="BLR3452 PROTEIN"/>
    <property type="match status" value="1"/>
</dbReference>
<name>A0ABP9LMA4_9RHOB</name>
<dbReference type="InterPro" id="IPR004675">
    <property type="entry name" value="AhpD_core"/>
</dbReference>
<feature type="domain" description="Carboxymuconolactone decarboxylase-like" evidence="1">
    <location>
        <begin position="23"/>
        <end position="104"/>
    </location>
</feature>
<dbReference type="RefSeq" id="WP_259552453.1">
    <property type="nucleotide sequence ID" value="NZ_BAABHW010000005.1"/>
</dbReference>
<sequence length="112" mass="11952">MNWNDVVAEGQVHIEDYCGKQQEAANGFFALHEATLKPGALDTKHKELMALAIGIAKQCVDCIGFHTKAAKEAGASRSEIEETVSVCVMMGGGPSLMYGTKALEAYDQMDGA</sequence>
<proteinExistence type="predicted"/>
<dbReference type="EMBL" id="BAABHW010000005">
    <property type="protein sequence ID" value="GAA5079162.1"/>
    <property type="molecule type" value="Genomic_DNA"/>
</dbReference>
<reference evidence="3" key="1">
    <citation type="journal article" date="2019" name="Int. J. Syst. Evol. Microbiol.">
        <title>The Global Catalogue of Microorganisms (GCM) 10K type strain sequencing project: providing services to taxonomists for standard genome sequencing and annotation.</title>
        <authorList>
            <consortium name="The Broad Institute Genomics Platform"/>
            <consortium name="The Broad Institute Genome Sequencing Center for Infectious Disease"/>
            <person name="Wu L."/>
            <person name="Ma J."/>
        </authorList>
    </citation>
    <scope>NUCLEOTIDE SEQUENCE [LARGE SCALE GENOMIC DNA]</scope>
    <source>
        <strain evidence="3">JCM 18015</strain>
    </source>
</reference>
<dbReference type="SUPFAM" id="SSF69118">
    <property type="entry name" value="AhpD-like"/>
    <property type="match status" value="1"/>
</dbReference>
<evidence type="ECO:0000313" key="2">
    <source>
        <dbReference type="EMBL" id="GAA5079162.1"/>
    </source>
</evidence>
<organism evidence="2 3">
    <name type="scientific">[Roseibacterium] beibuensis</name>
    <dbReference type="NCBI Taxonomy" id="1193142"/>
    <lineage>
        <taxon>Bacteria</taxon>
        <taxon>Pseudomonadati</taxon>
        <taxon>Pseudomonadota</taxon>
        <taxon>Alphaproteobacteria</taxon>
        <taxon>Rhodobacterales</taxon>
        <taxon>Roseobacteraceae</taxon>
        <taxon>Roseicyclus</taxon>
    </lineage>
</organism>
<evidence type="ECO:0000259" key="1">
    <source>
        <dbReference type="Pfam" id="PF02627"/>
    </source>
</evidence>
<accession>A0ABP9LMA4</accession>
<gene>
    <name evidence="2" type="ORF">GCM10023209_31050</name>
</gene>
<evidence type="ECO:0000313" key="3">
    <source>
        <dbReference type="Proteomes" id="UP001499910"/>
    </source>
</evidence>
<dbReference type="InterPro" id="IPR003779">
    <property type="entry name" value="CMD-like"/>
</dbReference>
<dbReference type="NCBIfam" id="TIGR00778">
    <property type="entry name" value="ahpD_dom"/>
    <property type="match status" value="1"/>
</dbReference>
<dbReference type="InterPro" id="IPR029032">
    <property type="entry name" value="AhpD-like"/>
</dbReference>
<comment type="caution">
    <text evidence="2">The sequence shown here is derived from an EMBL/GenBank/DDBJ whole genome shotgun (WGS) entry which is preliminary data.</text>
</comment>
<keyword evidence="3" id="KW-1185">Reference proteome</keyword>
<dbReference type="Pfam" id="PF02627">
    <property type="entry name" value="CMD"/>
    <property type="match status" value="1"/>
</dbReference>
<dbReference type="PANTHER" id="PTHR33930">
    <property type="entry name" value="ALKYL HYDROPEROXIDE REDUCTASE AHPD"/>
    <property type="match status" value="1"/>
</dbReference>
<protein>
    <submittedName>
        <fullName evidence="2">Carboxymuconolactone decarboxylase family protein</fullName>
    </submittedName>
</protein>
<dbReference type="Gene3D" id="1.20.1290.10">
    <property type="entry name" value="AhpD-like"/>
    <property type="match status" value="1"/>
</dbReference>
<dbReference type="Proteomes" id="UP001499910">
    <property type="component" value="Unassembled WGS sequence"/>
</dbReference>